<sequence>MPFSHRVESIQPSLTLKINAEAAALQQGGERVARLGAGEPDFDTPAPIKEAAHSAIDRGFTHYTAVDGTDDLKAAVREKFRRDNDLDFAQDQVMVTCGAKQALYDLCQTLLGPGDEAVVPRPYWVTYPAQVTLAGAQPVYWDLCAEDDYLPDPDRLASAFTHRTRVVFLNSPNNPTGRVYDEDRLRRLAEVFRRHPQVWVICDDIYEHLNWSGRPFRTLLNVAPDLADRCFVVNGVSKAYAMTGWRVGFLGGPAPALERLKKVQGQSTAGTASISQHAALAALTGDQTPVREMVAEYRRRHDRVVPALDALPGVRCAPSDGTFYAFPDVRELIADRDDVDDDYQLAETLLHDAGVAVVPGSGFGAPGRLRVSFAASQDTIDLALERLRRFIG</sequence>
<dbReference type="Gene3D" id="3.90.1150.10">
    <property type="entry name" value="Aspartate Aminotransferase, domain 1"/>
    <property type="match status" value="1"/>
</dbReference>
<evidence type="ECO:0000256" key="1">
    <source>
        <dbReference type="ARBA" id="ARBA00001933"/>
    </source>
</evidence>
<evidence type="ECO:0000256" key="6">
    <source>
        <dbReference type="RuleBase" id="RU000481"/>
    </source>
</evidence>
<dbReference type="RefSeq" id="WP_228234556.1">
    <property type="nucleotide sequence ID" value="NZ_JAJGNA010000022.1"/>
</dbReference>
<evidence type="ECO:0000313" key="8">
    <source>
        <dbReference type="EMBL" id="MCC4309827.1"/>
    </source>
</evidence>
<organism evidence="8 9">
    <name type="scientific">Alloalcanivorax marinus</name>
    <dbReference type="NCBI Taxonomy" id="1177169"/>
    <lineage>
        <taxon>Bacteria</taxon>
        <taxon>Pseudomonadati</taxon>
        <taxon>Pseudomonadota</taxon>
        <taxon>Gammaproteobacteria</taxon>
        <taxon>Oceanospirillales</taxon>
        <taxon>Alcanivoracaceae</taxon>
        <taxon>Alloalcanivorax</taxon>
    </lineage>
</organism>
<keyword evidence="9" id="KW-1185">Reference proteome</keyword>
<evidence type="ECO:0000259" key="7">
    <source>
        <dbReference type="Pfam" id="PF00155"/>
    </source>
</evidence>
<dbReference type="EMBL" id="JAJGNA010000022">
    <property type="protein sequence ID" value="MCC4309827.1"/>
    <property type="molecule type" value="Genomic_DNA"/>
</dbReference>
<feature type="domain" description="Aminotransferase class I/classII large" evidence="7">
    <location>
        <begin position="32"/>
        <end position="387"/>
    </location>
</feature>
<dbReference type="Pfam" id="PF00155">
    <property type="entry name" value="Aminotran_1_2"/>
    <property type="match status" value="1"/>
</dbReference>
<comment type="similarity">
    <text evidence="2 6">Belongs to the class-I pyridoxal-phosphate-dependent aminotransferase family.</text>
</comment>
<dbReference type="PROSITE" id="PS00105">
    <property type="entry name" value="AA_TRANSFER_CLASS_1"/>
    <property type="match status" value="1"/>
</dbReference>
<dbReference type="SUPFAM" id="SSF53383">
    <property type="entry name" value="PLP-dependent transferases"/>
    <property type="match status" value="1"/>
</dbReference>
<accession>A0A9Q3YNI8</accession>
<evidence type="ECO:0000256" key="3">
    <source>
        <dbReference type="ARBA" id="ARBA00022576"/>
    </source>
</evidence>
<gene>
    <name evidence="8" type="ORF">LL252_14730</name>
</gene>
<dbReference type="Gene3D" id="3.40.640.10">
    <property type="entry name" value="Type I PLP-dependent aspartate aminotransferase-like (Major domain)"/>
    <property type="match status" value="1"/>
</dbReference>
<evidence type="ECO:0000256" key="2">
    <source>
        <dbReference type="ARBA" id="ARBA00007441"/>
    </source>
</evidence>
<dbReference type="PANTHER" id="PTHR46383:SF1">
    <property type="entry name" value="ASPARTATE AMINOTRANSFERASE"/>
    <property type="match status" value="1"/>
</dbReference>
<dbReference type="PANTHER" id="PTHR46383">
    <property type="entry name" value="ASPARTATE AMINOTRANSFERASE"/>
    <property type="match status" value="1"/>
</dbReference>
<dbReference type="InterPro" id="IPR004838">
    <property type="entry name" value="NHTrfase_class1_PyrdxlP-BS"/>
</dbReference>
<protein>
    <recommendedName>
        <fullName evidence="6">Aminotransferase</fullName>
        <ecNumber evidence="6">2.6.1.-</ecNumber>
    </recommendedName>
</protein>
<name>A0A9Q3YNI8_9GAMM</name>
<dbReference type="AlphaFoldDB" id="A0A9Q3YNI8"/>
<comment type="caution">
    <text evidence="8">The sequence shown here is derived from an EMBL/GenBank/DDBJ whole genome shotgun (WGS) entry which is preliminary data.</text>
</comment>
<dbReference type="InterPro" id="IPR015422">
    <property type="entry name" value="PyrdxlP-dep_Trfase_small"/>
</dbReference>
<comment type="cofactor">
    <cofactor evidence="1 6">
        <name>pyridoxal 5'-phosphate</name>
        <dbReference type="ChEBI" id="CHEBI:597326"/>
    </cofactor>
</comment>
<dbReference type="FunFam" id="3.40.640.10:FF:000033">
    <property type="entry name" value="Aspartate aminotransferase"/>
    <property type="match status" value="1"/>
</dbReference>
<dbReference type="CDD" id="cd00609">
    <property type="entry name" value="AAT_like"/>
    <property type="match status" value="1"/>
</dbReference>
<dbReference type="InterPro" id="IPR015421">
    <property type="entry name" value="PyrdxlP-dep_Trfase_major"/>
</dbReference>
<evidence type="ECO:0000256" key="5">
    <source>
        <dbReference type="ARBA" id="ARBA00022898"/>
    </source>
</evidence>
<dbReference type="GO" id="GO:0008483">
    <property type="term" value="F:transaminase activity"/>
    <property type="evidence" value="ECO:0007669"/>
    <property type="project" value="UniProtKB-KW"/>
</dbReference>
<dbReference type="InterPro" id="IPR050596">
    <property type="entry name" value="AspAT/PAT-like"/>
</dbReference>
<dbReference type="InterPro" id="IPR015424">
    <property type="entry name" value="PyrdxlP-dep_Trfase"/>
</dbReference>
<dbReference type="GO" id="GO:0006520">
    <property type="term" value="P:amino acid metabolic process"/>
    <property type="evidence" value="ECO:0007669"/>
    <property type="project" value="InterPro"/>
</dbReference>
<dbReference type="InterPro" id="IPR004839">
    <property type="entry name" value="Aminotransferase_I/II_large"/>
</dbReference>
<keyword evidence="4 6" id="KW-0808">Transferase</keyword>
<keyword evidence="5" id="KW-0663">Pyridoxal phosphate</keyword>
<dbReference type="EC" id="2.6.1.-" evidence="6"/>
<dbReference type="GO" id="GO:0030170">
    <property type="term" value="F:pyridoxal phosphate binding"/>
    <property type="evidence" value="ECO:0007669"/>
    <property type="project" value="InterPro"/>
</dbReference>
<dbReference type="Proteomes" id="UP001108027">
    <property type="component" value="Unassembled WGS sequence"/>
</dbReference>
<proteinExistence type="inferred from homology"/>
<reference evidence="8" key="1">
    <citation type="submission" date="2021-10" db="EMBL/GenBank/DDBJ databases">
        <title>The diversity and Nitrogen Metabolism of Culturable Nitrate-Utilizing Bacteria Within the Oxygen Minimum Zone of the Changjiang (Yangtze River)Estuary.</title>
        <authorList>
            <person name="Zhang D."/>
            <person name="Zheng J."/>
            <person name="Liu S."/>
            <person name="He W."/>
        </authorList>
    </citation>
    <scope>NUCLEOTIDE SEQUENCE</scope>
    <source>
        <strain evidence="8">FXH-223</strain>
    </source>
</reference>
<evidence type="ECO:0000256" key="4">
    <source>
        <dbReference type="ARBA" id="ARBA00022679"/>
    </source>
</evidence>
<keyword evidence="3 6" id="KW-0032">Aminotransferase</keyword>
<evidence type="ECO:0000313" key="9">
    <source>
        <dbReference type="Proteomes" id="UP001108027"/>
    </source>
</evidence>